<keyword evidence="2" id="KW-0808">Transferase</keyword>
<dbReference type="STRING" id="871325.SAMN05444349_11761"/>
<dbReference type="EMBL" id="FQVD01000017">
    <property type="protein sequence ID" value="SHF37219.1"/>
    <property type="molecule type" value="Genomic_DNA"/>
</dbReference>
<proteinExistence type="predicted"/>
<dbReference type="SUPFAM" id="SSF53756">
    <property type="entry name" value="UDP-Glycosyltransferase/glycogen phosphorylase"/>
    <property type="match status" value="1"/>
</dbReference>
<keyword evidence="3" id="KW-1185">Reference proteome</keyword>
<reference evidence="2 3" key="1">
    <citation type="submission" date="2016-11" db="EMBL/GenBank/DDBJ databases">
        <authorList>
            <person name="Jaros S."/>
            <person name="Januszkiewicz K."/>
            <person name="Wedrychowicz H."/>
        </authorList>
    </citation>
    <scope>NUCLEOTIDE SEQUENCE [LARGE SCALE GENOMIC DNA]</scope>
    <source>
        <strain evidence="2 3">DSM 26883</strain>
    </source>
</reference>
<dbReference type="CDD" id="cd03801">
    <property type="entry name" value="GT4_PimA-like"/>
    <property type="match status" value="1"/>
</dbReference>
<evidence type="ECO:0000259" key="1">
    <source>
        <dbReference type="Pfam" id="PF00534"/>
    </source>
</evidence>
<dbReference type="GO" id="GO:0016757">
    <property type="term" value="F:glycosyltransferase activity"/>
    <property type="evidence" value="ECO:0007669"/>
    <property type="project" value="InterPro"/>
</dbReference>
<feature type="domain" description="Glycosyl transferase family 1" evidence="1">
    <location>
        <begin position="184"/>
        <end position="351"/>
    </location>
</feature>
<dbReference type="PANTHER" id="PTHR12526">
    <property type="entry name" value="GLYCOSYLTRANSFERASE"/>
    <property type="match status" value="1"/>
</dbReference>
<accession>A0A1M5B432</accession>
<dbReference type="PANTHER" id="PTHR12526:SF637">
    <property type="entry name" value="GLYCOSYLTRANSFERASE EPSF-RELATED"/>
    <property type="match status" value="1"/>
</dbReference>
<dbReference type="AlphaFoldDB" id="A0A1M5B432"/>
<evidence type="ECO:0000313" key="2">
    <source>
        <dbReference type="EMBL" id="SHF37219.1"/>
    </source>
</evidence>
<protein>
    <submittedName>
        <fullName evidence="2">Glycosyltransferase involved in cell wall bisynthesis</fullName>
    </submittedName>
</protein>
<dbReference type="RefSeq" id="WP_025075392.1">
    <property type="nucleotide sequence ID" value="NZ_FQVD01000017.1"/>
</dbReference>
<gene>
    <name evidence="2" type="ORF">SAMN05444349_11761</name>
</gene>
<dbReference type="Gene3D" id="3.40.50.2000">
    <property type="entry name" value="Glycogen Phosphorylase B"/>
    <property type="match status" value="2"/>
</dbReference>
<name>A0A1M5B432_9BACE</name>
<sequence>MTNTDKRKILFITPLPPPVHGSSMVSQSIKESSVLNNAFEMDFVNLSTSRKMEEIDKRSWALYARKAVRFIGAYAKTCWLLASHRYDLCYLAITCHGVGFLKDAPFVLLCKLFGRKVVIHQHNKGMVKDVDRPIYRWLLPMVYRNTKVILLSWRLYADIEKVVRREQVMICPNGIPDTNRSKTSVERHNDVPHILFLSNLIVSKGVLVLLDALKILKEKGYRFVCDFVGGETKELNGRRFIQEIETRRLEGIAVYHGRKYGKDKEDFLQMADMLVFPTYYFNECFPLVILEAMMYGLPVISTDEGGIKDEVKDGQNGFVVKPQDAVALADAIQRLLDDKDARHTMGVEGRRMFKERFTMECFENNIKGILNDSIAGNNK</sequence>
<dbReference type="Pfam" id="PF00534">
    <property type="entry name" value="Glycos_transf_1"/>
    <property type="match status" value="1"/>
</dbReference>
<organism evidence="2 3">
    <name type="scientific">Bacteroides faecichinchillae</name>
    <dbReference type="NCBI Taxonomy" id="871325"/>
    <lineage>
        <taxon>Bacteria</taxon>
        <taxon>Pseudomonadati</taxon>
        <taxon>Bacteroidota</taxon>
        <taxon>Bacteroidia</taxon>
        <taxon>Bacteroidales</taxon>
        <taxon>Bacteroidaceae</taxon>
        <taxon>Bacteroides</taxon>
    </lineage>
</organism>
<dbReference type="InterPro" id="IPR001296">
    <property type="entry name" value="Glyco_trans_1"/>
</dbReference>
<dbReference type="Proteomes" id="UP000184436">
    <property type="component" value="Unassembled WGS sequence"/>
</dbReference>
<evidence type="ECO:0000313" key="3">
    <source>
        <dbReference type="Proteomes" id="UP000184436"/>
    </source>
</evidence>
<dbReference type="OrthoDB" id="7560678at2"/>